<evidence type="ECO:0000256" key="5">
    <source>
        <dbReference type="ARBA" id="ARBA00023152"/>
    </source>
</evidence>
<dbReference type="InterPro" id="IPR011051">
    <property type="entry name" value="RmlC_Cupin_sf"/>
</dbReference>
<comment type="caution">
    <text evidence="8">The sequence shown here is derived from an EMBL/GenBank/DDBJ whole genome shotgun (WGS) entry which is preliminary data.</text>
</comment>
<name>A0ABW1UKW4_9LACO</name>
<reference evidence="9" key="1">
    <citation type="journal article" date="2019" name="Int. J. Syst. Evol. Microbiol.">
        <title>The Global Catalogue of Microorganisms (GCM) 10K type strain sequencing project: providing services to taxonomists for standard genome sequencing and annotation.</title>
        <authorList>
            <consortium name="The Broad Institute Genomics Platform"/>
            <consortium name="The Broad Institute Genome Sequencing Center for Infectious Disease"/>
            <person name="Wu L."/>
            <person name="Ma J."/>
        </authorList>
    </citation>
    <scope>NUCLEOTIDE SEQUENCE [LARGE SCALE GENOMIC DNA]</scope>
    <source>
        <strain evidence="9">CCM 8934</strain>
    </source>
</reference>
<evidence type="ECO:0000256" key="4">
    <source>
        <dbReference type="ARBA" id="ARBA00022432"/>
    </source>
</evidence>
<keyword evidence="5" id="KW-0324">Glycolysis</keyword>
<evidence type="ECO:0000256" key="2">
    <source>
        <dbReference type="ARBA" id="ARBA00006542"/>
    </source>
</evidence>
<dbReference type="InterPro" id="IPR014710">
    <property type="entry name" value="RmlC-like_jellyroll"/>
</dbReference>
<comment type="catalytic activity">
    <reaction evidence="6">
        <text>alpha-D-glucose 6-phosphate = beta-D-fructose 6-phosphate</text>
        <dbReference type="Rhea" id="RHEA:11816"/>
        <dbReference type="ChEBI" id="CHEBI:57634"/>
        <dbReference type="ChEBI" id="CHEBI:58225"/>
        <dbReference type="EC" id="5.3.1.9"/>
    </reaction>
</comment>
<dbReference type="Gene3D" id="2.60.120.10">
    <property type="entry name" value="Jelly Rolls"/>
    <property type="match status" value="1"/>
</dbReference>
<proteinExistence type="inferred from homology"/>
<organism evidence="8 9">
    <name type="scientific">Lactiplantibacillus daoliensis</name>
    <dbReference type="NCBI Taxonomy" id="2559916"/>
    <lineage>
        <taxon>Bacteria</taxon>
        <taxon>Bacillati</taxon>
        <taxon>Bacillota</taxon>
        <taxon>Bacilli</taxon>
        <taxon>Lactobacillales</taxon>
        <taxon>Lactobacillaceae</taxon>
        <taxon>Lactiplantibacillus</taxon>
    </lineage>
</organism>
<dbReference type="Proteomes" id="UP001596227">
    <property type="component" value="Unassembled WGS sequence"/>
</dbReference>
<keyword evidence="8" id="KW-0413">Isomerase</keyword>
<evidence type="ECO:0000256" key="3">
    <source>
        <dbReference type="ARBA" id="ARBA00011952"/>
    </source>
</evidence>
<protein>
    <recommendedName>
        <fullName evidence="3">glucose-6-phosphate isomerase</fullName>
        <ecNumber evidence="3">5.3.1.9</ecNumber>
    </recommendedName>
</protein>
<dbReference type="GO" id="GO:0016853">
    <property type="term" value="F:isomerase activity"/>
    <property type="evidence" value="ECO:0007669"/>
    <property type="project" value="UniProtKB-KW"/>
</dbReference>
<accession>A0ABW1UKW4</accession>
<dbReference type="EMBL" id="JBHSSB010000031">
    <property type="protein sequence ID" value="MFC6295874.1"/>
    <property type="molecule type" value="Genomic_DNA"/>
</dbReference>
<evidence type="ECO:0000313" key="9">
    <source>
        <dbReference type="Proteomes" id="UP001596227"/>
    </source>
</evidence>
<sequence>MFDSGLDVNVQADLKITYGHETYGPENEQRHLDDIRRSLLDPSASGPDLVYSIAMDVGRKSDVMDLKQRMLLYGVCAYAKGKIGREPVRSQGHIHAVSMSCGSSTPEVYEVWSGEAIIMMQPDATDTPEKCYAVHVKPGEVVVVPPKWAHCTINGNPETDMIFGAWCIRDFGFEYDDVRAHHGLAFYPIVNDDGSIGWLPNRRYQGVELIDKAVRSYQDDLKITPGVSIYQQYINNHDKFDFVTQPGKYQQIWDNYQP</sequence>
<dbReference type="RefSeq" id="WP_137607751.1">
    <property type="nucleotide sequence ID" value="NZ_BJDH01000006.1"/>
</dbReference>
<feature type="domain" description="Glucose-6-phosphate isomerase prokaryote" evidence="7">
    <location>
        <begin position="49"/>
        <end position="192"/>
    </location>
</feature>
<evidence type="ECO:0000259" key="7">
    <source>
        <dbReference type="Pfam" id="PF06560"/>
    </source>
</evidence>
<gene>
    <name evidence="8" type="ORF">ACFQH1_11740</name>
</gene>
<dbReference type="InterPro" id="IPR010551">
    <property type="entry name" value="G6P_isomerase_prok"/>
</dbReference>
<evidence type="ECO:0000313" key="8">
    <source>
        <dbReference type="EMBL" id="MFC6295874.1"/>
    </source>
</evidence>
<comment type="similarity">
    <text evidence="2">Belongs to the archaeal-type GPI family.</text>
</comment>
<keyword evidence="4" id="KW-0312">Gluconeogenesis</keyword>
<comment type="pathway">
    <text evidence="1">Carbohydrate degradation; glycolysis; D-glyceraldehyde 3-phosphate and glycerone phosphate from D-glucose: step 2/4.</text>
</comment>
<dbReference type="CDD" id="cd02218">
    <property type="entry name" value="cupin_PGI"/>
    <property type="match status" value="1"/>
</dbReference>
<dbReference type="Pfam" id="PF06560">
    <property type="entry name" value="GPI"/>
    <property type="match status" value="1"/>
</dbReference>
<dbReference type="SUPFAM" id="SSF51182">
    <property type="entry name" value="RmlC-like cupins"/>
    <property type="match status" value="1"/>
</dbReference>
<evidence type="ECO:0000256" key="6">
    <source>
        <dbReference type="ARBA" id="ARBA00029321"/>
    </source>
</evidence>
<evidence type="ECO:0000256" key="1">
    <source>
        <dbReference type="ARBA" id="ARBA00004926"/>
    </source>
</evidence>
<dbReference type="EC" id="5.3.1.9" evidence="3"/>
<keyword evidence="9" id="KW-1185">Reference proteome</keyword>